<reference evidence="1" key="1">
    <citation type="submission" date="2023-11" db="EMBL/GenBank/DDBJ databases">
        <authorList>
            <person name="De Vega J J."/>
            <person name="De Vega J J."/>
        </authorList>
    </citation>
    <scope>NUCLEOTIDE SEQUENCE</scope>
</reference>
<comment type="caution">
    <text evidence="1">The sequence shown here is derived from an EMBL/GenBank/DDBJ whole genome shotgun (WGS) entry which is preliminary data.</text>
</comment>
<dbReference type="AlphaFoldDB" id="A0AAD2K758"/>
<proteinExistence type="predicted"/>
<evidence type="ECO:0000313" key="1">
    <source>
        <dbReference type="EMBL" id="CAK5282879.1"/>
    </source>
</evidence>
<dbReference type="EMBL" id="CAVNYO010000463">
    <property type="protein sequence ID" value="CAK5282879.1"/>
    <property type="molecule type" value="Genomic_DNA"/>
</dbReference>
<keyword evidence="2" id="KW-1185">Reference proteome</keyword>
<protein>
    <submittedName>
        <fullName evidence="1">Uncharacterized protein</fullName>
    </submittedName>
</protein>
<gene>
    <name evidence="1" type="ORF">MYCIT1_LOCUS34992</name>
</gene>
<dbReference type="Proteomes" id="UP001295794">
    <property type="component" value="Unassembled WGS sequence"/>
</dbReference>
<organism evidence="1 2">
    <name type="scientific">Mycena citricolor</name>
    <dbReference type="NCBI Taxonomy" id="2018698"/>
    <lineage>
        <taxon>Eukaryota</taxon>
        <taxon>Fungi</taxon>
        <taxon>Dikarya</taxon>
        <taxon>Basidiomycota</taxon>
        <taxon>Agaricomycotina</taxon>
        <taxon>Agaricomycetes</taxon>
        <taxon>Agaricomycetidae</taxon>
        <taxon>Agaricales</taxon>
        <taxon>Marasmiineae</taxon>
        <taxon>Mycenaceae</taxon>
        <taxon>Mycena</taxon>
    </lineage>
</organism>
<evidence type="ECO:0000313" key="2">
    <source>
        <dbReference type="Proteomes" id="UP001295794"/>
    </source>
</evidence>
<name>A0AAD2K758_9AGAR</name>
<sequence length="81" mass="8948">MSSPESKSLGTMNRVLSRGAYSDDLCCVFPCTYYWEAFPSIRAAINTLGTLVVFLCHWLSDSTLLKIVRSLRARSSPGDGK</sequence>
<accession>A0AAD2K758</accession>